<dbReference type="Proteomes" id="UP001231124">
    <property type="component" value="Unassembled WGS sequence"/>
</dbReference>
<sequence length="111" mass="12312">MVDALTFQAPRQPAHRSAQLLQQIADTLGVKTDAFREGTRRHLFYTAEDGAQWFVLSEADGLLVVRQVGAAVEHLGSVDEPVVRFLAQHHQTPQGQALEALVNRLLLTCLR</sequence>
<keyword evidence="2" id="KW-1185">Reference proteome</keyword>
<dbReference type="RefSeq" id="WP_238207006.1">
    <property type="nucleotide sequence ID" value="NZ_BPQE01000031.1"/>
</dbReference>
<protein>
    <submittedName>
        <fullName evidence="1">Uncharacterized protein</fullName>
    </submittedName>
</protein>
<reference evidence="1 2" key="1">
    <citation type="submission" date="2023-07" db="EMBL/GenBank/DDBJ databases">
        <title>Genomic Encyclopedia of Type Strains, Phase IV (KMG-IV): sequencing the most valuable type-strain genomes for metagenomic binning, comparative biology and taxonomic classification.</title>
        <authorList>
            <person name="Goeker M."/>
        </authorList>
    </citation>
    <scope>NUCLEOTIDE SEQUENCE [LARGE SCALE GENOMIC DNA]</scope>
    <source>
        <strain evidence="1 2">DSM 19013</strain>
    </source>
</reference>
<accession>A0ABU0HY80</accession>
<comment type="caution">
    <text evidence="1">The sequence shown here is derived from an EMBL/GenBank/DDBJ whole genome shotgun (WGS) entry which is preliminary data.</text>
</comment>
<evidence type="ECO:0000313" key="1">
    <source>
        <dbReference type="EMBL" id="MDQ0447276.1"/>
    </source>
</evidence>
<dbReference type="EMBL" id="JAUSVP010000004">
    <property type="protein sequence ID" value="MDQ0447276.1"/>
    <property type="molecule type" value="Genomic_DNA"/>
</dbReference>
<proteinExistence type="predicted"/>
<gene>
    <name evidence="1" type="ORF">QO012_001772</name>
</gene>
<evidence type="ECO:0000313" key="2">
    <source>
        <dbReference type="Proteomes" id="UP001231124"/>
    </source>
</evidence>
<name>A0ABU0HY80_9HYPH</name>
<organism evidence="1 2">
    <name type="scientific">Methylobacterium aerolatum</name>
    <dbReference type="NCBI Taxonomy" id="418708"/>
    <lineage>
        <taxon>Bacteria</taxon>
        <taxon>Pseudomonadati</taxon>
        <taxon>Pseudomonadota</taxon>
        <taxon>Alphaproteobacteria</taxon>
        <taxon>Hyphomicrobiales</taxon>
        <taxon>Methylobacteriaceae</taxon>
        <taxon>Methylobacterium</taxon>
    </lineage>
</organism>